<accession>A0ACC2XTW9</accession>
<dbReference type="Proteomes" id="UP001234202">
    <property type="component" value="Unassembled WGS sequence"/>
</dbReference>
<protein>
    <submittedName>
        <fullName evidence="1">Uncharacterized protein</fullName>
    </submittedName>
</protein>
<evidence type="ECO:0000313" key="2">
    <source>
        <dbReference type="Proteomes" id="UP001234202"/>
    </source>
</evidence>
<comment type="caution">
    <text evidence="1">The sequence shown here is derived from an EMBL/GenBank/DDBJ whole genome shotgun (WGS) entry which is preliminary data.</text>
</comment>
<proteinExistence type="predicted"/>
<dbReference type="EMBL" id="JASBWV010000003">
    <property type="protein sequence ID" value="KAJ9127068.1"/>
    <property type="molecule type" value="Genomic_DNA"/>
</dbReference>
<keyword evidence="2" id="KW-1185">Reference proteome</keyword>
<gene>
    <name evidence="1" type="ORF">QFC24_001302</name>
</gene>
<reference evidence="1" key="1">
    <citation type="submission" date="2023-04" db="EMBL/GenBank/DDBJ databases">
        <title>Draft Genome sequencing of Naganishia species isolated from polar environments using Oxford Nanopore Technology.</title>
        <authorList>
            <person name="Leo P."/>
            <person name="Venkateswaran K."/>
        </authorList>
    </citation>
    <scope>NUCLEOTIDE SEQUENCE</scope>
    <source>
        <strain evidence="1">DBVPG 5303</strain>
    </source>
</reference>
<evidence type="ECO:0000313" key="1">
    <source>
        <dbReference type="EMBL" id="KAJ9127068.1"/>
    </source>
</evidence>
<name>A0ACC2XTW9_9TREE</name>
<sequence>MGLRFVNDQWHFDSELVGVPDSAISKDCFGWSGLYSLCVRHEIAYTGVDIEFRWKDFSTQGDGEERPVEYLEQVLTFEKEAKRTGADQREPLIGVPRTIVKPDGTPVQEQLQEEVNQGMHHDVDDDSGAEGEQEWEQEGTEEHE</sequence>
<organism evidence="1 2">
    <name type="scientific">Naganishia onofrii</name>
    <dbReference type="NCBI Taxonomy" id="1851511"/>
    <lineage>
        <taxon>Eukaryota</taxon>
        <taxon>Fungi</taxon>
        <taxon>Dikarya</taxon>
        <taxon>Basidiomycota</taxon>
        <taxon>Agaricomycotina</taxon>
        <taxon>Tremellomycetes</taxon>
        <taxon>Filobasidiales</taxon>
        <taxon>Filobasidiaceae</taxon>
        <taxon>Naganishia</taxon>
    </lineage>
</organism>